<proteinExistence type="predicted"/>
<dbReference type="AlphaFoldDB" id="A0A8S0XIH3"/>
<reference evidence="1 2" key="1">
    <citation type="submission" date="2020-02" db="EMBL/GenBank/DDBJ databases">
        <authorList>
            <person name="Hogendoorn C."/>
        </authorList>
    </citation>
    <scope>NUCLEOTIDE SEQUENCE [LARGE SCALE GENOMIC DNA]</scope>
    <source>
        <strain evidence="1">METHB21</strain>
    </source>
</reference>
<dbReference type="EMBL" id="CADCXN010000056">
    <property type="protein sequence ID" value="CAA9890746.1"/>
    <property type="molecule type" value="Genomic_DNA"/>
</dbReference>
<evidence type="ECO:0000313" key="1">
    <source>
        <dbReference type="EMBL" id="CAA9890746.1"/>
    </source>
</evidence>
<accession>A0A8S0XIH3</accession>
<name>A0A8S0XIH3_9GAMM</name>
<evidence type="ECO:0000313" key="2">
    <source>
        <dbReference type="Proteomes" id="UP000494216"/>
    </source>
</evidence>
<organism evidence="1 2">
    <name type="scientific">Candidatus Methylobacter favarea</name>
    <dbReference type="NCBI Taxonomy" id="2707345"/>
    <lineage>
        <taxon>Bacteria</taxon>
        <taxon>Pseudomonadati</taxon>
        <taxon>Pseudomonadota</taxon>
        <taxon>Gammaproteobacteria</taxon>
        <taxon>Methylococcales</taxon>
        <taxon>Methylococcaceae</taxon>
        <taxon>Methylobacter</taxon>
    </lineage>
</organism>
<sequence length="82" mass="9758">MLKERKENHHHFTNGEKRVELYVNSNELPTNPSTVNAKTELNTLNLNWREKELPERERTKHVHRLHPYLGKFIPAACRNLFA</sequence>
<dbReference type="Proteomes" id="UP000494216">
    <property type="component" value="Unassembled WGS sequence"/>
</dbReference>
<comment type="caution">
    <text evidence="1">The sequence shown here is derived from an EMBL/GenBank/DDBJ whole genome shotgun (WGS) entry which is preliminary data.</text>
</comment>
<gene>
    <name evidence="1" type="ORF">METHB2_280028</name>
</gene>
<keyword evidence="2" id="KW-1185">Reference proteome</keyword>
<protein>
    <submittedName>
        <fullName evidence="1">Uncharacterized protein</fullName>
    </submittedName>
</protein>
<dbReference type="RefSeq" id="WP_217426460.1">
    <property type="nucleotide sequence ID" value="NZ_CADCXN010000056.1"/>
</dbReference>